<accession>W7E476</accession>
<evidence type="ECO:0000313" key="1">
    <source>
        <dbReference type="EMBL" id="EUN20800.1"/>
    </source>
</evidence>
<dbReference type="RefSeq" id="XP_014550374.1">
    <property type="nucleotide sequence ID" value="XM_014694888.1"/>
</dbReference>
<organism evidence="1 2">
    <name type="scientific">Bipolaris victoriae (strain FI3)</name>
    <name type="common">Victoria blight of oats agent</name>
    <name type="synonym">Cochliobolus victoriae</name>
    <dbReference type="NCBI Taxonomy" id="930091"/>
    <lineage>
        <taxon>Eukaryota</taxon>
        <taxon>Fungi</taxon>
        <taxon>Dikarya</taxon>
        <taxon>Ascomycota</taxon>
        <taxon>Pezizomycotina</taxon>
        <taxon>Dothideomycetes</taxon>
        <taxon>Pleosporomycetidae</taxon>
        <taxon>Pleosporales</taxon>
        <taxon>Pleosporineae</taxon>
        <taxon>Pleosporaceae</taxon>
        <taxon>Bipolaris</taxon>
    </lineage>
</organism>
<dbReference type="Proteomes" id="UP000054337">
    <property type="component" value="Unassembled WGS sequence"/>
</dbReference>
<dbReference type="AlphaFoldDB" id="W7E476"/>
<dbReference type="HOGENOM" id="CLU_1175233_0_0_1"/>
<dbReference type="EMBL" id="KI968888">
    <property type="protein sequence ID" value="EUN20800.1"/>
    <property type="molecule type" value="Genomic_DNA"/>
</dbReference>
<evidence type="ECO:0000313" key="2">
    <source>
        <dbReference type="Proteomes" id="UP000054337"/>
    </source>
</evidence>
<keyword evidence="2" id="KW-1185">Reference proteome</keyword>
<proteinExistence type="predicted"/>
<dbReference type="GeneID" id="26254901"/>
<reference evidence="1 2" key="1">
    <citation type="journal article" date="2013" name="PLoS Genet.">
        <title>Comparative genome structure, secondary metabolite, and effector coding capacity across Cochliobolus pathogens.</title>
        <authorList>
            <person name="Condon B.J."/>
            <person name="Leng Y."/>
            <person name="Wu D."/>
            <person name="Bushley K.E."/>
            <person name="Ohm R.A."/>
            <person name="Otillar R."/>
            <person name="Martin J."/>
            <person name="Schackwitz W."/>
            <person name="Grimwood J."/>
            <person name="MohdZainudin N."/>
            <person name="Xue C."/>
            <person name="Wang R."/>
            <person name="Manning V.A."/>
            <person name="Dhillon B."/>
            <person name="Tu Z.J."/>
            <person name="Steffenson B.J."/>
            <person name="Salamov A."/>
            <person name="Sun H."/>
            <person name="Lowry S."/>
            <person name="LaButti K."/>
            <person name="Han J."/>
            <person name="Copeland A."/>
            <person name="Lindquist E."/>
            <person name="Barry K."/>
            <person name="Schmutz J."/>
            <person name="Baker S.E."/>
            <person name="Ciuffetti L.M."/>
            <person name="Grigoriev I.V."/>
            <person name="Zhong S."/>
            <person name="Turgeon B.G."/>
        </authorList>
    </citation>
    <scope>NUCLEOTIDE SEQUENCE [LARGE SCALE GENOMIC DNA]</scope>
    <source>
        <strain evidence="1 2">FI3</strain>
    </source>
</reference>
<name>W7E476_BIPV3</name>
<gene>
    <name evidence="1" type="ORF">COCVIDRAFT_31862</name>
</gene>
<sequence length="236" mass="27216">MPDTTSIPSSSAGLDDNETLKFRAQYFELEKLEADSIAGRMIKRYKLDQFYEQFETLDAKIRLQRQGTGRRGVRYDSVAKEVLFATTYMQELGREPLRETDRELWQKFGEKLDKGKRWNMIKRRIGSIGIFGLLPNSSDPDTFIEQRLTQARVGQWIEMVAACNEDARAMATRMEPLYMACVQGHPPPDEFSFLEQVDNVNQSVKPLVFLTRANIEEVQDIEELEYGSIEGEDVIE</sequence>
<protein>
    <submittedName>
        <fullName evidence="1">Uncharacterized protein</fullName>
    </submittedName>
</protein>